<name>A0A8S9FLU1_BRACR</name>
<accession>A0A8S9FLU1</accession>
<feature type="compositionally biased region" description="Basic residues" evidence="1">
    <location>
        <begin position="12"/>
        <end position="24"/>
    </location>
</feature>
<feature type="region of interest" description="Disordered" evidence="1">
    <location>
        <begin position="50"/>
        <end position="82"/>
    </location>
</feature>
<sequence>MIIERQVVPSNKVHRKEKEKKHKNVKSVEQLYLPTKQVCDESEQLEKSCLTEEHEQHHHVGYLSDGSQNSRKRRREASPAVESDIKATPVVGKPLRIRFVFKKPKSLVPQEDPVCSTSGTIETSTSVSAHDENLLSTSLESRKTAIPSEPKSKRKHKISKESRYSSLFDEPVLPCISMEEDDNSSDDWLLGARWQKKAPVKSCMNEDMVSNMQKSGDSFFPRPQYLPEVEIFSLPYTVMF</sequence>
<gene>
    <name evidence="2" type="ORF">F2Q70_00031101</name>
</gene>
<reference evidence="2" key="1">
    <citation type="submission" date="2019-12" db="EMBL/GenBank/DDBJ databases">
        <title>Genome sequencing and annotation of Brassica cretica.</title>
        <authorList>
            <person name="Studholme D.J."/>
            <person name="Sarris P.F."/>
        </authorList>
    </citation>
    <scope>NUCLEOTIDE SEQUENCE</scope>
    <source>
        <strain evidence="2">PFS-102/07</strain>
        <tissue evidence="2">Leaf</tissue>
    </source>
</reference>
<evidence type="ECO:0000256" key="1">
    <source>
        <dbReference type="SAM" id="MobiDB-lite"/>
    </source>
</evidence>
<dbReference type="AlphaFoldDB" id="A0A8S9FLU1"/>
<dbReference type="PANTHER" id="PTHR34660:SF7">
    <property type="entry name" value="DNA LIGASE-LIKE PROTEIN"/>
    <property type="match status" value="1"/>
</dbReference>
<dbReference type="EMBL" id="QGKY02002305">
    <property type="protein sequence ID" value="KAF2534785.1"/>
    <property type="molecule type" value="Genomic_DNA"/>
</dbReference>
<dbReference type="PANTHER" id="PTHR34660">
    <property type="entry name" value="MYB-LIKE PROTEIN X"/>
    <property type="match status" value="1"/>
</dbReference>
<feature type="region of interest" description="Disordered" evidence="1">
    <location>
        <begin position="1"/>
        <end position="24"/>
    </location>
</feature>
<comment type="caution">
    <text evidence="2">The sequence shown here is derived from an EMBL/GenBank/DDBJ whole genome shotgun (WGS) entry which is preliminary data.</text>
</comment>
<protein>
    <submittedName>
        <fullName evidence="2">Uncharacterized protein</fullName>
    </submittedName>
</protein>
<feature type="compositionally biased region" description="Polar residues" evidence="1">
    <location>
        <begin position="115"/>
        <end position="139"/>
    </location>
</feature>
<feature type="region of interest" description="Disordered" evidence="1">
    <location>
        <begin position="111"/>
        <end position="160"/>
    </location>
</feature>
<evidence type="ECO:0000313" key="2">
    <source>
        <dbReference type="EMBL" id="KAF2534785.1"/>
    </source>
</evidence>
<organism evidence="2">
    <name type="scientific">Brassica cretica</name>
    <name type="common">Mustard</name>
    <dbReference type="NCBI Taxonomy" id="69181"/>
    <lineage>
        <taxon>Eukaryota</taxon>
        <taxon>Viridiplantae</taxon>
        <taxon>Streptophyta</taxon>
        <taxon>Embryophyta</taxon>
        <taxon>Tracheophyta</taxon>
        <taxon>Spermatophyta</taxon>
        <taxon>Magnoliopsida</taxon>
        <taxon>eudicotyledons</taxon>
        <taxon>Gunneridae</taxon>
        <taxon>Pentapetalae</taxon>
        <taxon>rosids</taxon>
        <taxon>malvids</taxon>
        <taxon>Brassicales</taxon>
        <taxon>Brassicaceae</taxon>
        <taxon>Brassiceae</taxon>
        <taxon>Brassica</taxon>
    </lineage>
</organism>
<proteinExistence type="predicted"/>